<protein>
    <recommendedName>
        <fullName evidence="1">CRAL-TRIO domain-containing protein</fullName>
    </recommendedName>
</protein>
<dbReference type="PROSITE" id="PS50191">
    <property type="entry name" value="CRAL_TRIO"/>
    <property type="match status" value="1"/>
</dbReference>
<proteinExistence type="predicted"/>
<dbReference type="AlphaFoldDB" id="A0A9D4K927"/>
<dbReference type="SUPFAM" id="SSF52087">
    <property type="entry name" value="CRAL/TRIO domain"/>
    <property type="match status" value="1"/>
</dbReference>
<dbReference type="Gene3D" id="1.20.5.1200">
    <property type="entry name" value="Alpha-tocopherol transfer"/>
    <property type="match status" value="1"/>
</dbReference>
<dbReference type="SUPFAM" id="SSF46938">
    <property type="entry name" value="CRAL/TRIO N-terminal domain"/>
    <property type="match status" value="1"/>
</dbReference>
<feature type="domain" description="CRAL-TRIO" evidence="1">
    <location>
        <begin position="99"/>
        <end position="272"/>
    </location>
</feature>
<dbReference type="GO" id="GO:0016020">
    <property type="term" value="C:membrane"/>
    <property type="evidence" value="ECO:0007669"/>
    <property type="project" value="TreeGrafter"/>
</dbReference>
<keyword evidence="3" id="KW-1185">Reference proteome</keyword>
<evidence type="ECO:0000313" key="2">
    <source>
        <dbReference type="EMBL" id="KAH3835092.1"/>
    </source>
</evidence>
<organism evidence="2 3">
    <name type="scientific">Dreissena polymorpha</name>
    <name type="common">Zebra mussel</name>
    <name type="synonym">Mytilus polymorpha</name>
    <dbReference type="NCBI Taxonomy" id="45954"/>
    <lineage>
        <taxon>Eukaryota</taxon>
        <taxon>Metazoa</taxon>
        <taxon>Spiralia</taxon>
        <taxon>Lophotrochozoa</taxon>
        <taxon>Mollusca</taxon>
        <taxon>Bivalvia</taxon>
        <taxon>Autobranchia</taxon>
        <taxon>Heteroconchia</taxon>
        <taxon>Euheterodonta</taxon>
        <taxon>Imparidentia</taxon>
        <taxon>Neoheterodontei</taxon>
        <taxon>Myida</taxon>
        <taxon>Dreissenoidea</taxon>
        <taxon>Dreissenidae</taxon>
        <taxon>Dreissena</taxon>
    </lineage>
</organism>
<name>A0A9D4K927_DREPO</name>
<dbReference type="InterPro" id="IPR001251">
    <property type="entry name" value="CRAL-TRIO_dom"/>
</dbReference>
<accession>A0A9D4K927</accession>
<comment type="caution">
    <text evidence="2">The sequence shown here is derived from an EMBL/GenBank/DDBJ whole genome shotgun (WGS) entry which is preliminary data.</text>
</comment>
<dbReference type="PANTHER" id="PTHR10174:SF130">
    <property type="entry name" value="ALPHA-TOCOPHEROL TRANSFER PROTEIN-LIKE"/>
    <property type="match status" value="1"/>
</dbReference>
<reference evidence="2" key="1">
    <citation type="journal article" date="2019" name="bioRxiv">
        <title>The Genome of the Zebra Mussel, Dreissena polymorpha: A Resource for Invasive Species Research.</title>
        <authorList>
            <person name="McCartney M.A."/>
            <person name="Auch B."/>
            <person name="Kono T."/>
            <person name="Mallez S."/>
            <person name="Zhang Y."/>
            <person name="Obille A."/>
            <person name="Becker A."/>
            <person name="Abrahante J.E."/>
            <person name="Garbe J."/>
            <person name="Badalamenti J.P."/>
            <person name="Herman A."/>
            <person name="Mangelson H."/>
            <person name="Liachko I."/>
            <person name="Sullivan S."/>
            <person name="Sone E.D."/>
            <person name="Koren S."/>
            <person name="Silverstein K.A.T."/>
            <person name="Beckman K.B."/>
            <person name="Gohl D.M."/>
        </authorList>
    </citation>
    <scope>NUCLEOTIDE SEQUENCE</scope>
    <source>
        <strain evidence="2">Duluth1</strain>
        <tissue evidence="2">Whole animal</tissue>
    </source>
</reference>
<evidence type="ECO:0000313" key="3">
    <source>
        <dbReference type="Proteomes" id="UP000828390"/>
    </source>
</evidence>
<evidence type="ECO:0000259" key="1">
    <source>
        <dbReference type="PROSITE" id="PS50191"/>
    </source>
</evidence>
<dbReference type="InterPro" id="IPR036865">
    <property type="entry name" value="CRAL-TRIO_dom_sf"/>
</dbReference>
<dbReference type="GO" id="GO:1902936">
    <property type="term" value="F:phosphatidylinositol bisphosphate binding"/>
    <property type="evidence" value="ECO:0007669"/>
    <property type="project" value="TreeGrafter"/>
</dbReference>
<dbReference type="Proteomes" id="UP000828390">
    <property type="component" value="Unassembled WGS sequence"/>
</dbReference>
<dbReference type="Pfam" id="PF00650">
    <property type="entry name" value="CRAL_TRIO"/>
    <property type="match status" value="1"/>
</dbReference>
<dbReference type="OrthoDB" id="75724at2759"/>
<dbReference type="CDD" id="cd00170">
    <property type="entry name" value="SEC14"/>
    <property type="match status" value="1"/>
</dbReference>
<sequence length="327" mass="37523">MTSADQAAEYECTLTEDESQRAIVELKEHPNDRLPAVRAFRKWILEQNSWLSSPIDTKFLLAFLRICKFSQLSARERLVNFLATFNDSVSYLNGHDPGDPKFLQILRQSRVFTPLPKKDSKGRTIIVGNYEHFDASGRSYEYADFQRAVLGVCHSLAFCDEHFQVNGANFLMDYGAVTMKHITFGGSENMRKRAQHFQKALPVSIRQFHHYNTGPIFNVLLHLLRPALSEKMRIRVFLHGHSMVSVYKTIDMSLLPEEYLPDDYDGDCAGNLENITEDNIEKLILDPSRRQFIKDLWSGKYCVDLSKKPSDVASVDGVYGSFRRLEI</sequence>
<dbReference type="Gene3D" id="1.10.8.20">
    <property type="entry name" value="N-terminal domain of phosphatidylinositol transfer protein sec14p"/>
    <property type="match status" value="1"/>
</dbReference>
<dbReference type="EMBL" id="JAIWYP010000004">
    <property type="protein sequence ID" value="KAH3835092.1"/>
    <property type="molecule type" value="Genomic_DNA"/>
</dbReference>
<dbReference type="Gene3D" id="3.40.525.10">
    <property type="entry name" value="CRAL-TRIO lipid binding domain"/>
    <property type="match status" value="1"/>
</dbReference>
<gene>
    <name evidence="2" type="ORF">DPMN_108431</name>
</gene>
<dbReference type="PANTHER" id="PTHR10174">
    <property type="entry name" value="ALPHA-TOCOPHEROL TRANSFER PROTEIN-RELATED"/>
    <property type="match status" value="1"/>
</dbReference>
<dbReference type="InterPro" id="IPR036273">
    <property type="entry name" value="CRAL/TRIO_N_dom_sf"/>
</dbReference>
<dbReference type="PRINTS" id="PR00180">
    <property type="entry name" value="CRETINALDHBP"/>
</dbReference>
<reference evidence="2" key="2">
    <citation type="submission" date="2020-11" db="EMBL/GenBank/DDBJ databases">
        <authorList>
            <person name="McCartney M.A."/>
            <person name="Auch B."/>
            <person name="Kono T."/>
            <person name="Mallez S."/>
            <person name="Becker A."/>
            <person name="Gohl D.M."/>
            <person name="Silverstein K.A.T."/>
            <person name="Koren S."/>
            <person name="Bechman K.B."/>
            <person name="Herman A."/>
            <person name="Abrahante J.E."/>
            <person name="Garbe J."/>
        </authorList>
    </citation>
    <scope>NUCLEOTIDE SEQUENCE</scope>
    <source>
        <strain evidence="2">Duluth1</strain>
        <tissue evidence="2">Whole animal</tissue>
    </source>
</reference>
<dbReference type="SMART" id="SM00516">
    <property type="entry name" value="SEC14"/>
    <property type="match status" value="1"/>
</dbReference>